<comment type="similarity">
    <text evidence="3">Belongs to the HARBI1 family.</text>
</comment>
<evidence type="ECO:0000256" key="4">
    <source>
        <dbReference type="ARBA" id="ARBA00022722"/>
    </source>
</evidence>
<accession>A0AAV7X5L6</accession>
<comment type="subcellular location">
    <subcellularLocation>
        <location evidence="2">Nucleus</location>
    </subcellularLocation>
</comment>
<keyword evidence="7" id="KW-0539">Nucleus</keyword>
<dbReference type="InterPro" id="IPR045249">
    <property type="entry name" value="HARBI1-like"/>
</dbReference>
<keyword evidence="4" id="KW-0540">Nuclease</keyword>
<dbReference type="InterPro" id="IPR027806">
    <property type="entry name" value="HARBI1_dom"/>
</dbReference>
<dbReference type="Pfam" id="PF13359">
    <property type="entry name" value="DDE_Tnp_4"/>
    <property type="match status" value="1"/>
</dbReference>
<evidence type="ECO:0000256" key="3">
    <source>
        <dbReference type="ARBA" id="ARBA00006958"/>
    </source>
</evidence>
<dbReference type="GO" id="GO:0016787">
    <property type="term" value="F:hydrolase activity"/>
    <property type="evidence" value="ECO:0007669"/>
    <property type="project" value="UniProtKB-KW"/>
</dbReference>
<dbReference type="Proteomes" id="UP001075354">
    <property type="component" value="Unassembled WGS sequence"/>
</dbReference>
<dbReference type="PANTHER" id="PTHR22930:SF269">
    <property type="entry name" value="NUCLEASE HARBI1-LIKE PROTEIN"/>
    <property type="match status" value="1"/>
</dbReference>
<keyword evidence="5" id="KW-0479">Metal-binding</keyword>
<dbReference type="GO" id="GO:0005634">
    <property type="term" value="C:nucleus"/>
    <property type="evidence" value="ECO:0007669"/>
    <property type="project" value="UniProtKB-SubCell"/>
</dbReference>
<evidence type="ECO:0000256" key="7">
    <source>
        <dbReference type="ARBA" id="ARBA00023242"/>
    </source>
</evidence>
<evidence type="ECO:0000256" key="5">
    <source>
        <dbReference type="ARBA" id="ARBA00022723"/>
    </source>
</evidence>
<evidence type="ECO:0000313" key="10">
    <source>
        <dbReference type="Proteomes" id="UP001075354"/>
    </source>
</evidence>
<evidence type="ECO:0000256" key="1">
    <source>
        <dbReference type="ARBA" id="ARBA00001968"/>
    </source>
</evidence>
<evidence type="ECO:0000256" key="6">
    <source>
        <dbReference type="ARBA" id="ARBA00022801"/>
    </source>
</evidence>
<comment type="caution">
    <text evidence="9">The sequence shown here is derived from an EMBL/GenBank/DDBJ whole genome shotgun (WGS) entry which is preliminary data.</text>
</comment>
<dbReference type="GO" id="GO:0046872">
    <property type="term" value="F:metal ion binding"/>
    <property type="evidence" value="ECO:0007669"/>
    <property type="project" value="UniProtKB-KW"/>
</dbReference>
<keyword evidence="6" id="KW-0378">Hydrolase</keyword>
<gene>
    <name evidence="9" type="ORF">ONE63_011415</name>
</gene>
<dbReference type="AlphaFoldDB" id="A0AAV7X5L6"/>
<dbReference type="EMBL" id="JAPTSV010000801">
    <property type="protein sequence ID" value="KAJ1518961.1"/>
    <property type="molecule type" value="Genomic_DNA"/>
</dbReference>
<evidence type="ECO:0000259" key="8">
    <source>
        <dbReference type="Pfam" id="PF13359"/>
    </source>
</evidence>
<proteinExistence type="inferred from homology"/>
<sequence length="205" mass="23727">MQDFWDLWQFPNCVGAVDGRHCILQNFAHGASEWYNYKGSFSMILMAVADARYRLTYVDIGARGPHVMKPFAGQFLADSKIIFNYRLSRARRVVENVFAILSARWRVLRRSFIASKLTARAVIQAVVCLHNLLVLNEENVPPHQRWYIPPDITRVEGLREHQLPRFQEDALEDEDGDTIREDLEEFFVGPGAACAPWQWEHLLNP</sequence>
<comment type="cofactor">
    <cofactor evidence="1">
        <name>a divalent metal cation</name>
        <dbReference type="ChEBI" id="CHEBI:60240"/>
    </cofactor>
</comment>
<keyword evidence="10" id="KW-1185">Reference proteome</keyword>
<evidence type="ECO:0000256" key="2">
    <source>
        <dbReference type="ARBA" id="ARBA00004123"/>
    </source>
</evidence>
<organism evidence="9 10">
    <name type="scientific">Megalurothrips usitatus</name>
    <name type="common">bean blossom thrips</name>
    <dbReference type="NCBI Taxonomy" id="439358"/>
    <lineage>
        <taxon>Eukaryota</taxon>
        <taxon>Metazoa</taxon>
        <taxon>Ecdysozoa</taxon>
        <taxon>Arthropoda</taxon>
        <taxon>Hexapoda</taxon>
        <taxon>Insecta</taxon>
        <taxon>Pterygota</taxon>
        <taxon>Neoptera</taxon>
        <taxon>Paraneoptera</taxon>
        <taxon>Thysanoptera</taxon>
        <taxon>Terebrantia</taxon>
        <taxon>Thripoidea</taxon>
        <taxon>Thripidae</taxon>
        <taxon>Megalurothrips</taxon>
    </lineage>
</organism>
<protein>
    <recommendedName>
        <fullName evidence="8">DDE Tnp4 domain-containing protein</fullName>
    </recommendedName>
</protein>
<name>A0AAV7X5L6_9NEOP</name>
<reference evidence="9" key="1">
    <citation type="submission" date="2022-12" db="EMBL/GenBank/DDBJ databases">
        <title>Chromosome-level genome assembly of the bean flower thrips Megalurothrips usitatus.</title>
        <authorList>
            <person name="Ma L."/>
            <person name="Liu Q."/>
            <person name="Li H."/>
            <person name="Cai W."/>
        </authorList>
    </citation>
    <scope>NUCLEOTIDE SEQUENCE</scope>
    <source>
        <strain evidence="9">Cailab_2022a</strain>
    </source>
</reference>
<dbReference type="PANTHER" id="PTHR22930">
    <property type="match status" value="1"/>
</dbReference>
<evidence type="ECO:0000313" key="9">
    <source>
        <dbReference type="EMBL" id="KAJ1518961.1"/>
    </source>
</evidence>
<feature type="domain" description="DDE Tnp4" evidence="8">
    <location>
        <begin position="73"/>
        <end position="131"/>
    </location>
</feature>
<dbReference type="GO" id="GO:0004518">
    <property type="term" value="F:nuclease activity"/>
    <property type="evidence" value="ECO:0007669"/>
    <property type="project" value="UniProtKB-KW"/>
</dbReference>